<feature type="domain" description="Kazal-like" evidence="4">
    <location>
        <begin position="329"/>
        <end position="376"/>
    </location>
</feature>
<organism evidence="5 6">
    <name type="scientific">Ranatra chinensis</name>
    <dbReference type="NCBI Taxonomy" id="642074"/>
    <lineage>
        <taxon>Eukaryota</taxon>
        <taxon>Metazoa</taxon>
        <taxon>Ecdysozoa</taxon>
        <taxon>Arthropoda</taxon>
        <taxon>Hexapoda</taxon>
        <taxon>Insecta</taxon>
        <taxon>Pterygota</taxon>
        <taxon>Neoptera</taxon>
        <taxon>Paraneoptera</taxon>
        <taxon>Hemiptera</taxon>
        <taxon>Heteroptera</taxon>
        <taxon>Panheteroptera</taxon>
        <taxon>Nepomorpha</taxon>
        <taxon>Nepidae</taxon>
        <taxon>Ranatrinae</taxon>
        <taxon>Ranatra</taxon>
    </lineage>
</organism>
<name>A0ABD0YLX4_9HEMI</name>
<gene>
    <name evidence="5" type="ORF">AAG570_005333</name>
</gene>
<reference evidence="5 6" key="1">
    <citation type="submission" date="2024-07" db="EMBL/GenBank/DDBJ databases">
        <title>Chromosome-level genome assembly of the water stick insect Ranatra chinensis (Heteroptera: Nepidae).</title>
        <authorList>
            <person name="Liu X."/>
        </authorList>
    </citation>
    <scope>NUCLEOTIDE SEQUENCE [LARGE SCALE GENOMIC DNA]</scope>
    <source>
        <strain evidence="5">Cailab_2021Rc</strain>
        <tissue evidence="5">Muscle</tissue>
    </source>
</reference>
<sequence>MAEGCYVFPGGSADPCSALRCELGARCQVAPDGQSASCVCPQACPRLGDHSGSRPLCGDDGRDYPDMCTLTRTSCTTNSPIHVKYHGKCDPCSDTVCGGGEVCQVGEGRIARCSCGEMCPLELSPVCASDGKTYANECHLRMEACRSRRPLQLIYRGHCHSGVNPCRSVECREGEHCVIDRTGIASCQCDYRCEHVVRPVCGSDGTTYDSECHLKKSACLNQTRVRVSYSGFCNAEGVCSSYTCDHGATCVERAGRAVCECPQCPAEFSPVCGSDGVSYGNECKLRLQACLHSRHITVLYTGLCNGCENKKCDYFGICENDVNGEAICVCPQNCTQEGPQVCGSNGETYPNECELKKLACLTKKSIQIAYVGDCGQPVCGSDLRLYPSLCAMRTEACQRQEELRLRPLDLCQGMEVKPCQGEQPLVGPDGQELDCGNGHNRQDCPSDSYCHQTPHFAKCCKKGN</sequence>
<feature type="domain" description="Kazal-like" evidence="4">
    <location>
        <begin position="188"/>
        <end position="235"/>
    </location>
</feature>
<dbReference type="CDD" id="cd00104">
    <property type="entry name" value="KAZAL_FS"/>
    <property type="match status" value="5"/>
</dbReference>
<dbReference type="InterPro" id="IPR050653">
    <property type="entry name" value="Prot_Inhib_GrowthFact_Antg"/>
</dbReference>
<dbReference type="PROSITE" id="PS51465">
    <property type="entry name" value="KAZAL_2"/>
    <property type="match status" value="5"/>
</dbReference>
<evidence type="ECO:0000313" key="6">
    <source>
        <dbReference type="Proteomes" id="UP001558652"/>
    </source>
</evidence>
<dbReference type="InterPro" id="IPR003645">
    <property type="entry name" value="Fol_N"/>
</dbReference>
<dbReference type="Gene3D" id="3.30.60.30">
    <property type="match status" value="6"/>
</dbReference>
<feature type="domain" description="Kazal-like" evidence="4">
    <location>
        <begin position="39"/>
        <end position="91"/>
    </location>
</feature>
<dbReference type="InterPro" id="IPR002350">
    <property type="entry name" value="Kazal_dom"/>
</dbReference>
<dbReference type="InterPro" id="IPR036058">
    <property type="entry name" value="Kazal_dom_sf"/>
</dbReference>
<dbReference type="PANTHER" id="PTHR10913">
    <property type="entry name" value="FOLLISTATIN-RELATED"/>
    <property type="match status" value="1"/>
</dbReference>
<keyword evidence="6" id="KW-1185">Reference proteome</keyword>
<keyword evidence="1" id="KW-0646">Protease inhibitor</keyword>
<dbReference type="SUPFAM" id="SSF100895">
    <property type="entry name" value="Kazal-type serine protease inhibitors"/>
    <property type="match status" value="6"/>
</dbReference>
<evidence type="ECO:0000259" key="4">
    <source>
        <dbReference type="PROSITE" id="PS51465"/>
    </source>
</evidence>
<dbReference type="PANTHER" id="PTHR10913:SF45">
    <property type="entry name" value="FOLLISTATIN, ISOFORM A-RELATED"/>
    <property type="match status" value="1"/>
</dbReference>
<feature type="domain" description="Kazal-like" evidence="4">
    <location>
        <begin position="107"/>
        <end position="161"/>
    </location>
</feature>
<evidence type="ECO:0000256" key="1">
    <source>
        <dbReference type="ARBA" id="ARBA00022690"/>
    </source>
</evidence>
<evidence type="ECO:0000256" key="2">
    <source>
        <dbReference type="ARBA" id="ARBA00022900"/>
    </source>
</evidence>
<protein>
    <recommendedName>
        <fullName evidence="4">Kazal-like domain-containing protein</fullName>
    </recommendedName>
</protein>
<dbReference type="SMART" id="SM00274">
    <property type="entry name" value="FOLN"/>
    <property type="match status" value="5"/>
</dbReference>
<dbReference type="Pfam" id="PF07648">
    <property type="entry name" value="Kazal_2"/>
    <property type="match status" value="6"/>
</dbReference>
<dbReference type="AlphaFoldDB" id="A0ABD0YLX4"/>
<comment type="caution">
    <text evidence="5">The sequence shown here is derived from an EMBL/GenBank/DDBJ whole genome shotgun (WGS) entry which is preliminary data.</text>
</comment>
<dbReference type="Proteomes" id="UP001558652">
    <property type="component" value="Unassembled WGS sequence"/>
</dbReference>
<dbReference type="SMART" id="SM00280">
    <property type="entry name" value="KAZAL"/>
    <property type="match status" value="6"/>
</dbReference>
<dbReference type="EMBL" id="JBFDAA010000017">
    <property type="protein sequence ID" value="KAL1116864.1"/>
    <property type="molecule type" value="Genomic_DNA"/>
</dbReference>
<evidence type="ECO:0000313" key="5">
    <source>
        <dbReference type="EMBL" id="KAL1116864.1"/>
    </source>
</evidence>
<proteinExistence type="predicted"/>
<dbReference type="FunFam" id="3.30.60.30:FF:000024">
    <property type="entry name" value="Transmembrane agrin"/>
    <property type="match status" value="3"/>
</dbReference>
<evidence type="ECO:0000256" key="3">
    <source>
        <dbReference type="ARBA" id="ARBA00023157"/>
    </source>
</evidence>
<accession>A0ABD0YLX4</accession>
<keyword evidence="2" id="KW-0722">Serine protease inhibitor</keyword>
<keyword evidence="3" id="KW-1015">Disulfide bond</keyword>
<feature type="domain" description="Kazal-like" evidence="4">
    <location>
        <begin position="260"/>
        <end position="306"/>
    </location>
</feature>